<protein>
    <submittedName>
        <fullName evidence="2">Uncharacterized protein</fullName>
    </submittedName>
</protein>
<reference evidence="2 3" key="1">
    <citation type="journal article" date="2012" name="Genome Biol.">
        <title>The genome of the polar eukaryotic microalga coccomyxa subellipsoidea reveals traits of cold adaptation.</title>
        <authorList>
            <person name="Blanc G."/>
            <person name="Agarkova I."/>
            <person name="Grimwood J."/>
            <person name="Kuo A."/>
            <person name="Brueggeman A."/>
            <person name="Dunigan D."/>
            <person name="Gurnon J."/>
            <person name="Ladunga I."/>
            <person name="Lindquist E."/>
            <person name="Lucas S."/>
            <person name="Pangilinan J."/>
            <person name="Proschold T."/>
            <person name="Salamov A."/>
            <person name="Schmutz J."/>
            <person name="Weeks D."/>
            <person name="Yamada T."/>
            <person name="Claverie J.M."/>
            <person name="Grigoriev I."/>
            <person name="Van Etten J."/>
            <person name="Lomsadze A."/>
            <person name="Borodovsky M."/>
        </authorList>
    </citation>
    <scope>NUCLEOTIDE SEQUENCE [LARGE SCALE GENOMIC DNA]</scope>
    <source>
        <strain evidence="2 3">C-169</strain>
    </source>
</reference>
<evidence type="ECO:0000313" key="2">
    <source>
        <dbReference type="EMBL" id="EIE22616.1"/>
    </source>
</evidence>
<dbReference type="RefSeq" id="XP_005647160.1">
    <property type="nucleotide sequence ID" value="XM_005647103.1"/>
</dbReference>
<accession>I0YW47</accession>
<evidence type="ECO:0000313" key="3">
    <source>
        <dbReference type="Proteomes" id="UP000007264"/>
    </source>
</evidence>
<dbReference type="EMBL" id="AGSI01000009">
    <property type="protein sequence ID" value="EIE22616.1"/>
    <property type="molecule type" value="Genomic_DNA"/>
</dbReference>
<organism evidence="2 3">
    <name type="scientific">Coccomyxa subellipsoidea (strain C-169)</name>
    <name type="common">Green microalga</name>
    <dbReference type="NCBI Taxonomy" id="574566"/>
    <lineage>
        <taxon>Eukaryota</taxon>
        <taxon>Viridiplantae</taxon>
        <taxon>Chlorophyta</taxon>
        <taxon>core chlorophytes</taxon>
        <taxon>Trebouxiophyceae</taxon>
        <taxon>Trebouxiophyceae incertae sedis</taxon>
        <taxon>Coccomyxaceae</taxon>
        <taxon>Coccomyxa</taxon>
        <taxon>Coccomyxa subellipsoidea</taxon>
    </lineage>
</organism>
<name>I0YW47_COCSC</name>
<keyword evidence="3" id="KW-1185">Reference proteome</keyword>
<dbReference type="KEGG" id="csl:COCSUDRAFT_66310"/>
<sequence>MSARRSGASHPGRQSTMGLFSCFSRAKTVDAIDGGDIMYNMDGLELKEGTSPGGSPGRNRRAPGSDSLNSSPRKRIDYDALVKAKHMPGTNVHAVATASSGAGGQGNVELANARALVRALARKPESRQVESLVRCSLRHLSRLLVLDGREKLEMWWVEEGYLTDLTSVLLALEESKTRDRLYIPSRYQLFTLNQVRQGVKASEDAALQAAAAAQAAESGSNAVETTSKAALSALRCSQAANAAAAAEGNAMGSANHARIEQSMASLAAAMAAMALFEQAKESAQNAALSANKAASATWLALERVSALYTSTRQYYMLDDLVDASAAAKRAMALTKQANMGWAAGSMQGRQTALAACKAAADAADLCHKELVNMFKLNT</sequence>
<feature type="region of interest" description="Disordered" evidence="1">
    <location>
        <begin position="44"/>
        <end position="73"/>
    </location>
</feature>
<proteinExistence type="predicted"/>
<dbReference type="AlphaFoldDB" id="I0YW47"/>
<evidence type="ECO:0000256" key="1">
    <source>
        <dbReference type="SAM" id="MobiDB-lite"/>
    </source>
</evidence>
<gene>
    <name evidence="2" type="ORF">COCSUDRAFT_66310</name>
</gene>
<dbReference type="Proteomes" id="UP000007264">
    <property type="component" value="Unassembled WGS sequence"/>
</dbReference>
<dbReference type="GeneID" id="17040603"/>
<comment type="caution">
    <text evidence="2">The sequence shown here is derived from an EMBL/GenBank/DDBJ whole genome shotgun (WGS) entry which is preliminary data.</text>
</comment>
<dbReference type="OrthoDB" id="10398574at2759"/>